<name>A0A9X6NDF0_HYPEX</name>
<reference evidence="2" key="1">
    <citation type="submission" date="2017-01" db="EMBL/GenBank/DDBJ databases">
        <title>Comparative genomics of anhydrobiosis in the tardigrade Hypsibius dujardini.</title>
        <authorList>
            <person name="Yoshida Y."/>
            <person name="Koutsovoulos G."/>
            <person name="Laetsch D."/>
            <person name="Stevens L."/>
            <person name="Kumar S."/>
            <person name="Horikawa D."/>
            <person name="Ishino K."/>
            <person name="Komine S."/>
            <person name="Tomita M."/>
            <person name="Blaxter M."/>
            <person name="Arakawa K."/>
        </authorList>
    </citation>
    <scope>NUCLEOTIDE SEQUENCE [LARGE SCALE GENOMIC DNA]</scope>
    <source>
        <strain evidence="2">Z151</strain>
    </source>
</reference>
<proteinExistence type="predicted"/>
<keyword evidence="2" id="KW-1185">Reference proteome</keyword>
<organism evidence="1 2">
    <name type="scientific">Hypsibius exemplaris</name>
    <name type="common">Freshwater tardigrade</name>
    <dbReference type="NCBI Taxonomy" id="2072580"/>
    <lineage>
        <taxon>Eukaryota</taxon>
        <taxon>Metazoa</taxon>
        <taxon>Ecdysozoa</taxon>
        <taxon>Tardigrada</taxon>
        <taxon>Eutardigrada</taxon>
        <taxon>Parachela</taxon>
        <taxon>Hypsibioidea</taxon>
        <taxon>Hypsibiidae</taxon>
        <taxon>Hypsibius</taxon>
    </lineage>
</organism>
<evidence type="ECO:0000313" key="2">
    <source>
        <dbReference type="Proteomes" id="UP000192578"/>
    </source>
</evidence>
<comment type="caution">
    <text evidence="1">The sequence shown here is derived from an EMBL/GenBank/DDBJ whole genome shotgun (WGS) entry which is preliminary data.</text>
</comment>
<dbReference type="Proteomes" id="UP000192578">
    <property type="component" value="Unassembled WGS sequence"/>
</dbReference>
<sequence length="71" mass="8343">MRDSSQPPLSRKLMRLSAFQRFHPFSSSLTLPPLLGLSLLSYPTYTKPVYNLQQSLKYPHQYLTRNLDVRF</sequence>
<evidence type="ECO:0000313" key="1">
    <source>
        <dbReference type="EMBL" id="OWA51148.1"/>
    </source>
</evidence>
<gene>
    <name evidence="1" type="ORF">BV898_15643</name>
</gene>
<accession>A0A9X6NDF0</accession>
<dbReference type="EMBL" id="MTYJ01000215">
    <property type="protein sequence ID" value="OWA51148.1"/>
    <property type="molecule type" value="Genomic_DNA"/>
</dbReference>
<protein>
    <submittedName>
        <fullName evidence="1">Uncharacterized protein</fullName>
    </submittedName>
</protein>
<dbReference type="AlphaFoldDB" id="A0A9X6NDF0"/>